<accession>A0A1G5FH48</accession>
<evidence type="ECO:0000313" key="1">
    <source>
        <dbReference type="EMBL" id="SCY37958.1"/>
    </source>
</evidence>
<sequence length="606" mass="65255">MSNMISVNNISELRNLTPVTDDQIVFLVSHSAGRFAGGGEFYYAKTDTTSADNNGTVVVTSGGARWKRLEQKLSFDHFGADPSGASASDAAISATLNYAASLKNKVVYASENAQYLLTSAQPINVASGVTVRGSRRGIAQGPASLTSNGPNRAGLADDSAFIIKKPAGTVCFACDKNVVFDGWSFLYPDQKYTATQPEAFVQYGATITAGGALSVANCRYVGAYDFVEARGEANNFENIYGWAVRCDYRVYESRDINRFTNVHVNANVVRPTENAVTASIAVAGSCAFNFDRHDNTFMVNVFSYGKKIFIKTTTQGTSYLGGLSLSNFMADRNGTGIDIDSDSSANIQIANGSYINDYGDAVGGFLVLRKSTSQSNITPVQISNVNFATANGPKGTLSPQAIRFEANAGYQLSFSNTVMPMWTNGSLNNEAGYNILRGTLSIAQRSYQLHEAPLNYLTNSNLIAIGADNQPTGWFIDGKLTVDSNLLTATGDNPAYKGLGQRIHRSMGPRTFWAIASSIGDQSTAQASTGIWARSFNDNYTDTVESNQAIPWIRIGNLYYARFVMNNNRTIHDILVNPGSGNNTVRILACGISPGEIFDFSPDTLQ</sequence>
<dbReference type="Proteomes" id="UP000183031">
    <property type="component" value="Unassembled WGS sequence"/>
</dbReference>
<organism evidence="1 2">
    <name type="scientific">Serratia nematodiphila</name>
    <dbReference type="NCBI Taxonomy" id="458197"/>
    <lineage>
        <taxon>Bacteria</taxon>
        <taxon>Pseudomonadati</taxon>
        <taxon>Pseudomonadota</taxon>
        <taxon>Gammaproteobacteria</taxon>
        <taxon>Enterobacterales</taxon>
        <taxon>Yersiniaceae</taxon>
        <taxon>Serratia</taxon>
    </lineage>
</organism>
<dbReference type="InterPro" id="IPR011050">
    <property type="entry name" value="Pectin_lyase_fold/virulence"/>
</dbReference>
<evidence type="ECO:0008006" key="3">
    <source>
        <dbReference type="Google" id="ProtNLM"/>
    </source>
</evidence>
<keyword evidence="2" id="KW-1185">Reference proteome</keyword>
<reference evidence="1 2" key="1">
    <citation type="submission" date="2016-10" db="EMBL/GenBank/DDBJ databases">
        <authorList>
            <person name="Varghese N."/>
            <person name="Submissions S."/>
        </authorList>
    </citation>
    <scope>NUCLEOTIDE SEQUENCE [LARGE SCALE GENOMIC DNA]</scope>
    <source>
        <strain evidence="1 2">CGMCC 1.6853</strain>
    </source>
</reference>
<evidence type="ECO:0000313" key="2">
    <source>
        <dbReference type="Proteomes" id="UP000183031"/>
    </source>
</evidence>
<name>A0A1G5FH48_9GAMM</name>
<dbReference type="RefSeq" id="WP_033632839.1">
    <property type="nucleotide sequence ID" value="NZ_CBCSIN010000002.1"/>
</dbReference>
<dbReference type="EMBL" id="FMUT01000004">
    <property type="protein sequence ID" value="SCY37958.1"/>
    <property type="molecule type" value="Genomic_DNA"/>
</dbReference>
<proteinExistence type="predicted"/>
<dbReference type="SUPFAM" id="SSF51126">
    <property type="entry name" value="Pectin lyase-like"/>
    <property type="match status" value="1"/>
</dbReference>
<comment type="caution">
    <text evidence="1">The sequence shown here is derived from an EMBL/GenBank/DDBJ whole genome shotgun (WGS) entry which is preliminary data.</text>
</comment>
<gene>
    <name evidence="1" type="ORF">SAMN02927935_01292</name>
</gene>
<protein>
    <recommendedName>
        <fullName evidence="3">Exopolysaccharide biosynthesis protein</fullName>
    </recommendedName>
</protein>